<dbReference type="Proteomes" id="UP001150603">
    <property type="component" value="Unassembled WGS sequence"/>
</dbReference>
<keyword evidence="2" id="KW-1185">Reference proteome</keyword>
<name>A0ACC1JFU9_9FUNG</name>
<keyword evidence="1" id="KW-0378">Hydrolase</keyword>
<sequence length="202" mass="21805">MCALLFALLTLSTGFQTGVALQPDIVFRRQNRLVVFGIDSTLIQQEAKQQLVFTEGVYYLCRALENAVFKLAVFSDGFIPLAKHVKSELGLDYAFANQLQVGTDGKRLTGETVGPIVDAVRKSELLEVIGQAEGIATDQVIAVGNGANDLLMLGKASLGVAFNAKPKVQQEARARINQKSLANVLYLMGYSQSEAAELQLLG</sequence>
<protein>
    <submittedName>
        <fullName evidence="1">Phosphoserine phosphatase</fullName>
        <ecNumber evidence="1">3.1.3.3</ecNumber>
    </submittedName>
</protein>
<accession>A0ACC1JFU9</accession>
<organism evidence="1 2">
    <name type="scientific">Linderina macrospora</name>
    <dbReference type="NCBI Taxonomy" id="4868"/>
    <lineage>
        <taxon>Eukaryota</taxon>
        <taxon>Fungi</taxon>
        <taxon>Fungi incertae sedis</taxon>
        <taxon>Zoopagomycota</taxon>
        <taxon>Kickxellomycotina</taxon>
        <taxon>Kickxellomycetes</taxon>
        <taxon>Kickxellales</taxon>
        <taxon>Kickxellaceae</taxon>
        <taxon>Linderina</taxon>
    </lineage>
</organism>
<gene>
    <name evidence="1" type="primary">SER2_1</name>
    <name evidence="1" type="ORF">FBU59_000793</name>
</gene>
<comment type="caution">
    <text evidence="1">The sequence shown here is derived from an EMBL/GenBank/DDBJ whole genome shotgun (WGS) entry which is preliminary data.</text>
</comment>
<evidence type="ECO:0000313" key="1">
    <source>
        <dbReference type="EMBL" id="KAJ1950196.1"/>
    </source>
</evidence>
<dbReference type="EMBL" id="JANBPW010000260">
    <property type="protein sequence ID" value="KAJ1950196.1"/>
    <property type="molecule type" value="Genomic_DNA"/>
</dbReference>
<dbReference type="EC" id="3.1.3.3" evidence="1"/>
<reference evidence="1" key="1">
    <citation type="submission" date="2022-07" db="EMBL/GenBank/DDBJ databases">
        <title>Phylogenomic reconstructions and comparative analyses of Kickxellomycotina fungi.</title>
        <authorList>
            <person name="Reynolds N.K."/>
            <person name="Stajich J.E."/>
            <person name="Barry K."/>
            <person name="Grigoriev I.V."/>
            <person name="Crous P."/>
            <person name="Smith M.E."/>
        </authorList>
    </citation>
    <scope>NUCLEOTIDE SEQUENCE</scope>
    <source>
        <strain evidence="1">NRRL 5244</strain>
    </source>
</reference>
<proteinExistence type="predicted"/>
<evidence type="ECO:0000313" key="2">
    <source>
        <dbReference type="Proteomes" id="UP001150603"/>
    </source>
</evidence>